<dbReference type="EnsemblMetazoa" id="RPRC002286-RA">
    <property type="protein sequence ID" value="RPRC002286-PA"/>
    <property type="gene ID" value="RPRC002286"/>
</dbReference>
<sequence>MPFLVDSIIANIKSHDLTICYYSNSIINIQRKSGPINEICHLEDDNGIKESLIYVVIKGISDSFVDTLKESQHRTLEAVSCVVKDWQLMLKKLDEASLSVTPVLDTGIQEKDFLAWLKNNNFVFLGYQECVPDEDGKFAPSDIDHLYILRSDLISIVHRRTYMNCIGVREFNDQSNVIKERRFFGLFTSIAEVQDIRTIPVIKGKIKIIEKRAGFIPGGHNNKALVSILQAFSCDELFQSNEDELFKICTSIMSLAMRPRVKLFLRKIGDFVSYIVLIPMRYASARLMFKVRDILKDEINAKGADIYNHHIINEYDLMKLHVVLKAEGASVLDDEVLCIENKLRNITEKWEDRFIDNLYNTFGTVEDVFIRYCKAFPISYQESFEPNDAYYDMKKLEIVRKKRVSEVDLRLTRDNLNYQLKVYTPSNGGLELSKILRITKNLGAKILSHNGYYIEINGGIWIHHFVLSRVDELIDNITLKEQFEITLAKVFKGEIKNDYFNSLIIIAGLEWKEVLLVRALSAYLKQTSFKYNPEYIQKVVSEYPKIVKYLIQLFHARFDPSIDIDRTETTDIFREKIEELLKEISNVSHDYVIRSIFNLIMAILRTSYYQDDKPYLSTKFDSIDGKIIPPENVIRYDEDDPYLVVAADKGTASFSDYANQIASEYNFWLGDAFASGGSAGYDHKKMVKVLNDPTEASKIVIEDNYDLIISDMQFSQTNGLRLCSEFRSKVETRYTPILILSEDYDKNNLVKALNVGANDYLTVPLDENYFKVVNDNFGHSAGDELLKQMQKRISENIRVTDLLARFGGEEFVVVMPDTNISDAYTVAERIREIIATEPFVLSGENTTHSVTVSIGIAEMQKSDLDNIKKFIVRADRYLYKAKNSGKNRVVTG</sequence>
<evidence type="ECO:0008006" key="3">
    <source>
        <dbReference type="Google" id="ProtNLM"/>
    </source>
</evidence>
<dbReference type="InterPro" id="IPR011006">
    <property type="entry name" value="CheY-like_superfamily"/>
</dbReference>
<dbReference type="Pfam" id="PF00990">
    <property type="entry name" value="GGDEF"/>
    <property type="match status" value="1"/>
</dbReference>
<dbReference type="Gene3D" id="3.30.70.270">
    <property type="match status" value="1"/>
</dbReference>
<dbReference type="Pfam" id="PF21079">
    <property type="entry name" value="GDH_HM2"/>
    <property type="match status" value="1"/>
</dbReference>
<dbReference type="GO" id="GO:0006538">
    <property type="term" value="P:L-glutamate catabolic process"/>
    <property type="evidence" value="ECO:0007669"/>
    <property type="project" value="InterPro"/>
</dbReference>
<dbReference type="CDD" id="cd01949">
    <property type="entry name" value="GGDEF"/>
    <property type="match status" value="1"/>
</dbReference>
<dbReference type="InterPro" id="IPR049059">
    <property type="entry name" value="NAD_Glu_DH_HM1"/>
</dbReference>
<dbReference type="GO" id="GO:0004069">
    <property type="term" value="F:L-aspartate:2-oxoglutarate aminotransferase activity"/>
    <property type="evidence" value="ECO:0007669"/>
    <property type="project" value="InterPro"/>
</dbReference>
<dbReference type="InterPro" id="IPR007780">
    <property type="entry name" value="NAD_Glu_DH_bac"/>
</dbReference>
<dbReference type="Pfam" id="PF21075">
    <property type="entry name" value="GDH_ACT1"/>
    <property type="match status" value="1"/>
</dbReference>
<dbReference type="InterPro" id="IPR028971">
    <property type="entry name" value="NAD-GDH_cat"/>
</dbReference>
<dbReference type="NCBIfam" id="TIGR00254">
    <property type="entry name" value="GGDEF"/>
    <property type="match status" value="1"/>
</dbReference>
<dbReference type="GO" id="GO:0004352">
    <property type="term" value="F:glutamate dehydrogenase (NAD+) activity"/>
    <property type="evidence" value="ECO:0007669"/>
    <property type="project" value="InterPro"/>
</dbReference>
<dbReference type="VEuPathDB" id="VectorBase:RPRC002286"/>
<dbReference type="Gene3D" id="3.40.50.2300">
    <property type="match status" value="1"/>
</dbReference>
<dbReference type="InterPro" id="IPR029787">
    <property type="entry name" value="Nucleotide_cyclase"/>
</dbReference>
<dbReference type="Pfam" id="PF21076">
    <property type="entry name" value="GDH_ACT2"/>
    <property type="match status" value="1"/>
</dbReference>
<dbReference type="EMBL" id="ACPB03027859">
    <property type="status" value="NOT_ANNOTATED_CDS"/>
    <property type="molecule type" value="Genomic_DNA"/>
</dbReference>
<dbReference type="Pfam" id="PF21073">
    <property type="entry name" value="GDH_HM1"/>
    <property type="match status" value="1"/>
</dbReference>
<dbReference type="AlphaFoldDB" id="T1HE14"/>
<dbReference type="SMART" id="SM00267">
    <property type="entry name" value="GGDEF"/>
    <property type="match status" value="1"/>
</dbReference>
<keyword evidence="2" id="KW-1185">Reference proteome</keyword>
<dbReference type="SUPFAM" id="SSF55073">
    <property type="entry name" value="Nucleotide cyclase"/>
    <property type="match status" value="1"/>
</dbReference>
<proteinExistence type="predicted"/>
<dbReference type="SUPFAM" id="SSF52172">
    <property type="entry name" value="CheY-like"/>
    <property type="match status" value="1"/>
</dbReference>
<dbReference type="eggNOG" id="ENOG502SE46">
    <property type="taxonomic scope" value="Eukaryota"/>
</dbReference>
<evidence type="ECO:0000313" key="1">
    <source>
        <dbReference type="EnsemblMetazoa" id="RPRC002286-PA"/>
    </source>
</evidence>
<dbReference type="EMBL" id="ACPB03027861">
    <property type="status" value="NOT_ANNOTATED_CDS"/>
    <property type="molecule type" value="Genomic_DNA"/>
</dbReference>
<dbReference type="GO" id="GO:0000160">
    <property type="term" value="P:phosphorelay signal transduction system"/>
    <property type="evidence" value="ECO:0007669"/>
    <property type="project" value="InterPro"/>
</dbReference>
<dbReference type="Pfam" id="PF05088">
    <property type="entry name" value="Bac_GDH_CD"/>
    <property type="match status" value="1"/>
</dbReference>
<dbReference type="PANTHER" id="PTHR43403:SF1">
    <property type="entry name" value="NAD-SPECIFIC GLUTAMATE DEHYDROGENASE"/>
    <property type="match status" value="1"/>
</dbReference>
<dbReference type="STRING" id="13249.T1HE14"/>
<protein>
    <recommendedName>
        <fullName evidence="3">Response regulatory domain-containing protein</fullName>
    </recommendedName>
</protein>
<dbReference type="InterPro" id="IPR000160">
    <property type="entry name" value="GGDEF_dom"/>
</dbReference>
<dbReference type="InterPro" id="IPR024727">
    <property type="entry name" value="NAD_Glu_DH_N_ACT1"/>
</dbReference>
<dbReference type="InterPro" id="IPR049056">
    <property type="entry name" value="NAD_Glu_DH_HM3"/>
</dbReference>
<reference evidence="1" key="1">
    <citation type="submission" date="2015-05" db="UniProtKB">
        <authorList>
            <consortium name="EnsemblMetazoa"/>
        </authorList>
    </citation>
    <scope>IDENTIFICATION</scope>
</reference>
<dbReference type="PANTHER" id="PTHR43403">
    <property type="entry name" value="NAD-SPECIFIC GLUTAMATE DEHYDROGENASE"/>
    <property type="match status" value="1"/>
</dbReference>
<dbReference type="Pfam" id="PF21077">
    <property type="entry name" value="GDH_ACT3"/>
    <property type="match status" value="1"/>
</dbReference>
<name>T1HE14_RHOPR</name>
<dbReference type="InterPro" id="IPR049062">
    <property type="entry name" value="NAD_Glu_DH_ACT2"/>
</dbReference>
<organism evidence="1 2">
    <name type="scientific">Rhodnius prolixus</name>
    <name type="common">Triatomid bug</name>
    <dbReference type="NCBI Taxonomy" id="13249"/>
    <lineage>
        <taxon>Eukaryota</taxon>
        <taxon>Metazoa</taxon>
        <taxon>Ecdysozoa</taxon>
        <taxon>Arthropoda</taxon>
        <taxon>Hexapoda</taxon>
        <taxon>Insecta</taxon>
        <taxon>Pterygota</taxon>
        <taxon>Neoptera</taxon>
        <taxon>Paraneoptera</taxon>
        <taxon>Hemiptera</taxon>
        <taxon>Heteroptera</taxon>
        <taxon>Panheteroptera</taxon>
        <taxon>Cimicomorpha</taxon>
        <taxon>Reduviidae</taxon>
        <taxon>Triatominae</taxon>
        <taxon>Rhodnius</taxon>
    </lineage>
</organism>
<dbReference type="Proteomes" id="UP000015103">
    <property type="component" value="Unassembled WGS sequence"/>
</dbReference>
<accession>T1HE14</accession>
<dbReference type="InterPro" id="IPR049058">
    <property type="entry name" value="NAD_Glu_DH_HM2"/>
</dbReference>
<dbReference type="InterPro" id="IPR049064">
    <property type="entry name" value="NAD_Glu_DH_ACT3"/>
</dbReference>
<dbReference type="EMBL" id="ACPB03027860">
    <property type="status" value="NOT_ANNOTATED_CDS"/>
    <property type="molecule type" value="Genomic_DNA"/>
</dbReference>
<dbReference type="PROSITE" id="PS50887">
    <property type="entry name" value="GGDEF"/>
    <property type="match status" value="1"/>
</dbReference>
<evidence type="ECO:0000313" key="2">
    <source>
        <dbReference type="Proteomes" id="UP000015103"/>
    </source>
</evidence>
<dbReference type="InterPro" id="IPR001789">
    <property type="entry name" value="Sig_transdc_resp-reg_receiver"/>
</dbReference>
<dbReference type="HOGENOM" id="CLU_323980_0_0_1"/>
<dbReference type="InterPro" id="IPR043128">
    <property type="entry name" value="Rev_trsase/Diguanyl_cyclase"/>
</dbReference>
<dbReference type="PROSITE" id="PS50110">
    <property type="entry name" value="RESPONSE_REGULATORY"/>
    <property type="match status" value="1"/>
</dbReference>
<dbReference type="Pfam" id="PF21078">
    <property type="entry name" value="GDH_HM3"/>
    <property type="match status" value="1"/>
</dbReference>
<dbReference type="InParanoid" id="T1HE14"/>